<proteinExistence type="predicted"/>
<dbReference type="RefSeq" id="WP_107494044.1">
    <property type="nucleotide sequence ID" value="NZ_PZKC01000010.1"/>
</dbReference>
<evidence type="ECO:0000313" key="2">
    <source>
        <dbReference type="Proteomes" id="UP000241193"/>
    </source>
</evidence>
<accession>A0A2T4IDG3</accession>
<dbReference type="AlphaFoldDB" id="A0A2T4IDG3"/>
<evidence type="ECO:0008006" key="3">
    <source>
        <dbReference type="Google" id="ProtNLM"/>
    </source>
</evidence>
<evidence type="ECO:0000313" key="1">
    <source>
        <dbReference type="EMBL" id="PTD95803.1"/>
    </source>
</evidence>
<protein>
    <recommendedName>
        <fullName evidence="3">Molecular chaperone</fullName>
    </recommendedName>
</protein>
<keyword evidence="2" id="KW-1185">Reference proteome</keyword>
<comment type="caution">
    <text evidence="1">The sequence shown here is derived from an EMBL/GenBank/DDBJ whole genome shotgun (WGS) entry which is preliminary data.</text>
</comment>
<dbReference type="Proteomes" id="UP000241193">
    <property type="component" value="Unassembled WGS sequence"/>
</dbReference>
<sequence>MDYHNPAECLALLNRLHPVNVDECQGALSAIVCGLLEAMPPPNQHLEVLEAAREQIAFVQDEYARRYAAHPLPPDSEENKTLLTVVALWQALARSYAHIARRDAASGTLEEQGPLLMQRRMHYTGLALLEYLRAHRAVPAGMWADLHECFVVAEQSGRIRVRVNEPRNEVWKAQSALEAYIAVLLIELANPYARSERELQLVCDWATRFAPYCDIGHELDPARPTAYGLDLAMDHALRPVGMLKRVDTVRSFDGTRLASQIQAMFAHLKSGATPASLGLGSDCPIDLARRLLVSLYRPWGLASAGRRFPRRGARGTTSLCGDWLAIGYHVEGRIFEQPRAFSGPKSLRSDISLMTFGERAEEAAPPASLQEREQAAERLGFAGVRWQVADQSVSGFRLRQLKEHERLEHHQLIGICPPDGEHYLLGQISWLMYRADGIMEAGVQILPGLPKVVAARVVTLMAGNRTPYSQAFVLPEVSALKSPPSLVLPHGWYQANRVLELVIDQQLRQVRLLKSLSHGPNFDQVSYEDVAPVR</sequence>
<organism evidence="1 2">
    <name type="scientific">Pseudothauera lacus</name>
    <dbReference type="NCBI Taxonomy" id="2136175"/>
    <lineage>
        <taxon>Bacteria</taxon>
        <taxon>Pseudomonadati</taxon>
        <taxon>Pseudomonadota</taxon>
        <taxon>Betaproteobacteria</taxon>
        <taxon>Rhodocyclales</taxon>
        <taxon>Zoogloeaceae</taxon>
        <taxon>Pseudothauera</taxon>
    </lineage>
</organism>
<dbReference type="OrthoDB" id="9177203at2"/>
<reference evidence="1 2" key="2">
    <citation type="submission" date="2018-04" db="EMBL/GenBank/DDBJ databases">
        <title>Thauera lacus sp. nov., isolated from an saline lake in Inner Mongolia, China.</title>
        <authorList>
            <person name="Liang Q.-Y."/>
        </authorList>
    </citation>
    <scope>NUCLEOTIDE SEQUENCE [LARGE SCALE GENOMIC DNA]</scope>
    <source>
        <strain evidence="1 2">D20</strain>
    </source>
</reference>
<dbReference type="EMBL" id="PZKC01000010">
    <property type="protein sequence ID" value="PTD95803.1"/>
    <property type="molecule type" value="Genomic_DNA"/>
</dbReference>
<gene>
    <name evidence="1" type="ORF">C8261_12435</name>
</gene>
<name>A0A2T4IDG3_9RHOO</name>
<reference evidence="1 2" key="1">
    <citation type="submission" date="2018-03" db="EMBL/GenBank/DDBJ databases">
        <authorList>
            <person name="Keele B.F."/>
        </authorList>
    </citation>
    <scope>NUCLEOTIDE SEQUENCE [LARGE SCALE GENOMIC DNA]</scope>
    <source>
        <strain evidence="1 2">D20</strain>
    </source>
</reference>